<name>A0A4R3HY36_PAULE</name>
<comment type="similarity">
    <text evidence="1">Belongs to the aspartate/glutamate racemases family.</text>
</comment>
<gene>
    <name evidence="3" type="ORF">EDC30_104357</name>
</gene>
<comment type="caution">
    <text evidence="3">The sequence shown here is derived from an EMBL/GenBank/DDBJ whole genome shotgun (WGS) entry which is preliminary data.</text>
</comment>
<sequence length="238" mass="25724">MTRPQQQPLLGILGGMGPLATVDFLGKLTRLVPAHCDQDHLPWLTLSQPDMPDRSSAIRDGDDRPREWLAKGVAWLAEQGVSLIALPCSTSHFWFEAMQEASSVPIMHIADATVEELRLSPLPRSGKVAVLATRGTIRSGMYSARLRAADFQVVVPDEAGQMKVDRIIAQVKAGEGSAARQEMQLLQAELSRQGVAALVLGCTELPLACDHRSADGLPAVDVSLALARACLRRLGYLD</sequence>
<dbReference type="PANTHER" id="PTHR21198">
    <property type="entry name" value="GLUTAMATE RACEMASE"/>
    <property type="match status" value="1"/>
</dbReference>
<dbReference type="Gene3D" id="3.40.50.1860">
    <property type="match status" value="2"/>
</dbReference>
<proteinExistence type="inferred from homology"/>
<dbReference type="NCBIfam" id="TIGR00035">
    <property type="entry name" value="asp_race"/>
    <property type="match status" value="1"/>
</dbReference>
<dbReference type="PANTHER" id="PTHR21198:SF7">
    <property type="entry name" value="ASPARTATE-GLUTAMATE RACEMASE FAMILY"/>
    <property type="match status" value="1"/>
</dbReference>
<evidence type="ECO:0000256" key="1">
    <source>
        <dbReference type="ARBA" id="ARBA00007847"/>
    </source>
</evidence>
<evidence type="ECO:0000256" key="2">
    <source>
        <dbReference type="ARBA" id="ARBA00023235"/>
    </source>
</evidence>
<evidence type="ECO:0000313" key="3">
    <source>
        <dbReference type="EMBL" id="TCS37553.1"/>
    </source>
</evidence>
<protein>
    <submittedName>
        <fullName evidence="3">Aspartate racemase</fullName>
    </submittedName>
</protein>
<keyword evidence="2" id="KW-0413">Isomerase</keyword>
<organism evidence="3 4">
    <name type="scientific">Paucimonas lemoignei</name>
    <name type="common">Pseudomonas lemoignei</name>
    <dbReference type="NCBI Taxonomy" id="29443"/>
    <lineage>
        <taxon>Bacteria</taxon>
        <taxon>Pseudomonadati</taxon>
        <taxon>Pseudomonadota</taxon>
        <taxon>Betaproteobacteria</taxon>
        <taxon>Burkholderiales</taxon>
        <taxon>Burkholderiaceae</taxon>
        <taxon>Paucimonas</taxon>
    </lineage>
</organism>
<dbReference type="Pfam" id="PF01177">
    <property type="entry name" value="Asp_Glu_race"/>
    <property type="match status" value="1"/>
</dbReference>
<dbReference type="InterPro" id="IPR015942">
    <property type="entry name" value="Asp/Glu/hydantoin_racemase"/>
</dbReference>
<dbReference type="RefSeq" id="WP_165973779.1">
    <property type="nucleotide sequence ID" value="NZ_SLZQ01000004.1"/>
</dbReference>
<dbReference type="InterPro" id="IPR001920">
    <property type="entry name" value="Asp/Glu_race"/>
</dbReference>
<keyword evidence="4" id="KW-1185">Reference proteome</keyword>
<evidence type="ECO:0000313" key="4">
    <source>
        <dbReference type="Proteomes" id="UP000295382"/>
    </source>
</evidence>
<dbReference type="AlphaFoldDB" id="A0A4R3HY36"/>
<dbReference type="Proteomes" id="UP000295382">
    <property type="component" value="Unassembled WGS sequence"/>
</dbReference>
<reference evidence="3 4" key="1">
    <citation type="submission" date="2019-03" db="EMBL/GenBank/DDBJ databases">
        <title>Genomic Encyclopedia of Type Strains, Phase IV (KMG-IV): sequencing the most valuable type-strain genomes for metagenomic binning, comparative biology and taxonomic classification.</title>
        <authorList>
            <person name="Goeker M."/>
        </authorList>
    </citation>
    <scope>NUCLEOTIDE SEQUENCE [LARGE SCALE GENOMIC DNA]</scope>
    <source>
        <strain evidence="3 4">DSM 7445</strain>
    </source>
</reference>
<dbReference type="InterPro" id="IPR004380">
    <property type="entry name" value="Asp_race"/>
</dbReference>
<accession>A0A4R3HY36</accession>
<dbReference type="GO" id="GO:0047661">
    <property type="term" value="F:amino-acid racemase activity"/>
    <property type="evidence" value="ECO:0007669"/>
    <property type="project" value="InterPro"/>
</dbReference>
<dbReference type="SUPFAM" id="SSF53681">
    <property type="entry name" value="Aspartate/glutamate racemase"/>
    <property type="match status" value="2"/>
</dbReference>
<dbReference type="EMBL" id="SLZQ01000004">
    <property type="protein sequence ID" value="TCS37553.1"/>
    <property type="molecule type" value="Genomic_DNA"/>
</dbReference>